<dbReference type="EMBL" id="JBIRYO010000051">
    <property type="protein sequence ID" value="MFI2478697.1"/>
    <property type="molecule type" value="Genomic_DNA"/>
</dbReference>
<keyword evidence="2" id="KW-1185">Reference proteome</keyword>
<evidence type="ECO:0000313" key="1">
    <source>
        <dbReference type="EMBL" id="MFI2478697.1"/>
    </source>
</evidence>
<comment type="caution">
    <text evidence="1">The sequence shown here is derived from an EMBL/GenBank/DDBJ whole genome shotgun (WGS) entry which is preliminary data.</text>
</comment>
<gene>
    <name evidence="1" type="ORF">ACH49W_35620</name>
</gene>
<dbReference type="Proteomes" id="UP001611415">
    <property type="component" value="Unassembled WGS sequence"/>
</dbReference>
<sequence>MHFRPTDAPAEIQARYDAFLADKPGGVCDACDLLVGYLDAGGVRAHATLVAAAWALWESAISVHVDDVEEFCARALALLAEAGPSRTHEEQLLRDSIDQTHQIAVTIAARIDATAARPDAELSLDEARELAHRLADTDRDLVRAAALFLRCEVEAGEAPQFYQVNAASCLAKAGRLAEAEALARPVARDPYPKLAAQGCEFQITVAWTILIRAAMARGNRHEIITVWRDAVAATAGLNPRVPLVGSRSAMISILHAAAELDLDEIACHAATVARARLEPKDIDAHTSSLISRYAR</sequence>
<organism evidence="1 2">
    <name type="scientific">Nocardia xishanensis</name>
    <dbReference type="NCBI Taxonomy" id="238964"/>
    <lineage>
        <taxon>Bacteria</taxon>
        <taxon>Bacillati</taxon>
        <taxon>Actinomycetota</taxon>
        <taxon>Actinomycetes</taxon>
        <taxon>Mycobacteriales</taxon>
        <taxon>Nocardiaceae</taxon>
        <taxon>Nocardia</taxon>
    </lineage>
</organism>
<evidence type="ECO:0008006" key="3">
    <source>
        <dbReference type="Google" id="ProtNLM"/>
    </source>
</evidence>
<evidence type="ECO:0000313" key="2">
    <source>
        <dbReference type="Proteomes" id="UP001611415"/>
    </source>
</evidence>
<accession>A0ABW7XC34</accession>
<reference evidence="1 2" key="1">
    <citation type="submission" date="2024-10" db="EMBL/GenBank/DDBJ databases">
        <title>The Natural Products Discovery Center: Release of the First 8490 Sequenced Strains for Exploring Actinobacteria Biosynthetic Diversity.</title>
        <authorList>
            <person name="Kalkreuter E."/>
            <person name="Kautsar S.A."/>
            <person name="Yang D."/>
            <person name="Bader C.D."/>
            <person name="Teijaro C.N."/>
            <person name="Fluegel L."/>
            <person name="Davis C.M."/>
            <person name="Simpson J.R."/>
            <person name="Lauterbach L."/>
            <person name="Steele A.D."/>
            <person name="Gui C."/>
            <person name="Meng S."/>
            <person name="Li G."/>
            <person name="Viehrig K."/>
            <person name="Ye F."/>
            <person name="Su P."/>
            <person name="Kiefer A.F."/>
            <person name="Nichols A."/>
            <person name="Cepeda A.J."/>
            <person name="Yan W."/>
            <person name="Fan B."/>
            <person name="Jiang Y."/>
            <person name="Adhikari A."/>
            <person name="Zheng C.-J."/>
            <person name="Schuster L."/>
            <person name="Cowan T.M."/>
            <person name="Smanski M.J."/>
            <person name="Chevrette M.G."/>
            <person name="De Carvalho L.P.S."/>
            <person name="Shen B."/>
        </authorList>
    </citation>
    <scope>NUCLEOTIDE SEQUENCE [LARGE SCALE GENOMIC DNA]</scope>
    <source>
        <strain evidence="1 2">NPDC019275</strain>
    </source>
</reference>
<protein>
    <recommendedName>
        <fullName evidence="3">Tetratricopeptide repeat protein</fullName>
    </recommendedName>
</protein>
<dbReference type="RefSeq" id="WP_397096329.1">
    <property type="nucleotide sequence ID" value="NZ_JBIRYO010000051.1"/>
</dbReference>
<name>A0ABW7XC34_9NOCA</name>
<proteinExistence type="predicted"/>